<gene>
    <name evidence="2" type="ORF">BDV95DRAFT_575697</name>
</gene>
<sequence>MLRDTGRFPRYAATQGIFGNSLGRNAWRGVGGFSGYTANANGSRAPALDHTFQDRMKGRLQYKKDLAESERRFEPNQREYYANNPQDPKGQMWRDPRELLLSHPPLRRGPIDISTEVQNLETIFSNLYAFRNELDPVLHILQQCRDNESTFVPLGQHLFQQLTSVGPTLKHLSEQCTSKVLLSQANGLCWN</sequence>
<proteinExistence type="predicted"/>
<reference evidence="2 3" key="1">
    <citation type="submission" date="2020-01" db="EMBL/GenBank/DDBJ databases">
        <authorList>
            <consortium name="DOE Joint Genome Institute"/>
            <person name="Haridas S."/>
            <person name="Albert R."/>
            <person name="Binder M."/>
            <person name="Bloem J."/>
            <person name="Labutti K."/>
            <person name="Salamov A."/>
            <person name="Andreopoulos B."/>
            <person name="Baker S.E."/>
            <person name="Barry K."/>
            <person name="Bills G."/>
            <person name="Bluhm B.H."/>
            <person name="Cannon C."/>
            <person name="Castanera R."/>
            <person name="Culley D.E."/>
            <person name="Daum C."/>
            <person name="Ezra D."/>
            <person name="Gonzalez J.B."/>
            <person name="Henrissat B."/>
            <person name="Kuo A."/>
            <person name="Liang C."/>
            <person name="Lipzen A."/>
            <person name="Lutzoni F."/>
            <person name="Magnuson J."/>
            <person name="Mondo S."/>
            <person name="Nolan M."/>
            <person name="Ohm R."/>
            <person name="Pangilinan J."/>
            <person name="Park H.-J.H."/>
            <person name="Ramirez L."/>
            <person name="Alfaro M."/>
            <person name="Sun H."/>
            <person name="Tritt A."/>
            <person name="Yoshinaga Y."/>
            <person name="Zwiers L.-H.L."/>
            <person name="Turgeon B.G."/>
            <person name="Goodwin S.B."/>
            <person name="Spatafora J.W."/>
            <person name="Crous P.W."/>
            <person name="Grigoriev I.V."/>
        </authorList>
    </citation>
    <scope>NUCLEOTIDE SEQUENCE [LARGE SCALE GENOMIC DNA]</scope>
    <source>
        <strain evidence="2 3">CBS 611.86</strain>
    </source>
</reference>
<feature type="region of interest" description="Disordered" evidence="1">
    <location>
        <begin position="73"/>
        <end position="93"/>
    </location>
</feature>
<evidence type="ECO:0000313" key="2">
    <source>
        <dbReference type="EMBL" id="KAF2870382.1"/>
    </source>
</evidence>
<name>A0A7C8MD72_9PLEO</name>
<dbReference type="AlphaFoldDB" id="A0A7C8MD72"/>
<accession>A0A7C8MD72</accession>
<dbReference type="EMBL" id="JAADJZ010000014">
    <property type="protein sequence ID" value="KAF2870382.1"/>
    <property type="molecule type" value="Genomic_DNA"/>
</dbReference>
<organism evidence="2 3">
    <name type="scientific">Massariosphaeria phaeospora</name>
    <dbReference type="NCBI Taxonomy" id="100035"/>
    <lineage>
        <taxon>Eukaryota</taxon>
        <taxon>Fungi</taxon>
        <taxon>Dikarya</taxon>
        <taxon>Ascomycota</taxon>
        <taxon>Pezizomycotina</taxon>
        <taxon>Dothideomycetes</taxon>
        <taxon>Pleosporomycetidae</taxon>
        <taxon>Pleosporales</taxon>
        <taxon>Pleosporales incertae sedis</taxon>
        <taxon>Massariosphaeria</taxon>
    </lineage>
</organism>
<evidence type="ECO:0000256" key="1">
    <source>
        <dbReference type="SAM" id="MobiDB-lite"/>
    </source>
</evidence>
<evidence type="ECO:0000313" key="3">
    <source>
        <dbReference type="Proteomes" id="UP000481861"/>
    </source>
</evidence>
<dbReference type="Proteomes" id="UP000481861">
    <property type="component" value="Unassembled WGS sequence"/>
</dbReference>
<comment type="caution">
    <text evidence="2">The sequence shown here is derived from an EMBL/GenBank/DDBJ whole genome shotgun (WGS) entry which is preliminary data.</text>
</comment>
<protein>
    <submittedName>
        <fullName evidence="2">Uncharacterized protein</fullName>
    </submittedName>
</protein>
<keyword evidence="3" id="KW-1185">Reference proteome</keyword>